<keyword evidence="1" id="KW-0472">Membrane</keyword>
<dbReference type="AlphaFoldDB" id="A0AA46AJP1"/>
<dbReference type="PANTHER" id="PTHR37814">
    <property type="entry name" value="CONSERVED MEMBRANE PROTEIN"/>
    <property type="match status" value="1"/>
</dbReference>
<keyword evidence="3" id="KW-1185">Reference proteome</keyword>
<feature type="transmembrane region" description="Helical" evidence="1">
    <location>
        <begin position="57"/>
        <end position="79"/>
    </location>
</feature>
<name>A0AA46AJP1_9CLOT</name>
<feature type="transmembrane region" description="Helical" evidence="1">
    <location>
        <begin position="132"/>
        <end position="154"/>
    </location>
</feature>
<dbReference type="Proteomes" id="UP001158066">
    <property type="component" value="Unassembled WGS sequence"/>
</dbReference>
<sequence length="385" mass="41506">MFCHSMTNSMGEIMKKDKLVFKSVLLTSASFAGYNIGSGFATGVEALQFFAAWGGKFAFSGIFLALLTSMAVLIAIYVIGFEQRFVKSSDVYHYFCGKYFGIVLDYYIYVSMIFVTFTMMSGAGATISQHSGLPAFAGASIMGILCFVTAHLGLERLRKALSYLCICTVLFVLFCGGYAFLTSGVSPIAGSANSEHYVSMGLMLRANTFGIQNPYLSGLSSAGLLIVSGFAWASATGSLCNSKREAVFSGIFSSLFFYMTTAVVVYLVLTSMDHVAGTEVPMLAVVHFLLPKLSVIYSIIIILAIYSTISGRLFLIAKRYDRGNKAMGFVIILSITILAIVGASLISFSKISNVVFSIMGAVGIIVCIIVLTRFIIAETMPKQLL</sequence>
<feature type="transmembrane region" description="Helical" evidence="1">
    <location>
        <begin position="161"/>
        <end position="181"/>
    </location>
</feature>
<reference evidence="2" key="1">
    <citation type="submission" date="2017-05" db="EMBL/GenBank/DDBJ databases">
        <authorList>
            <person name="Varghese N."/>
            <person name="Submissions S."/>
        </authorList>
    </citation>
    <scope>NUCLEOTIDE SEQUENCE</scope>
    <source>
        <strain evidence="2">Su22</strain>
    </source>
</reference>
<feature type="transmembrane region" description="Helical" evidence="1">
    <location>
        <begin position="327"/>
        <end position="348"/>
    </location>
</feature>
<feature type="transmembrane region" description="Helical" evidence="1">
    <location>
        <begin position="247"/>
        <end position="269"/>
    </location>
</feature>
<keyword evidence="1" id="KW-1133">Transmembrane helix</keyword>
<keyword evidence="1" id="KW-0812">Transmembrane</keyword>
<evidence type="ECO:0000256" key="1">
    <source>
        <dbReference type="SAM" id="Phobius"/>
    </source>
</evidence>
<evidence type="ECO:0000313" key="3">
    <source>
        <dbReference type="Proteomes" id="UP001158066"/>
    </source>
</evidence>
<evidence type="ECO:0000313" key="2">
    <source>
        <dbReference type="EMBL" id="SMP62830.1"/>
    </source>
</evidence>
<accession>A0AA46AJP1</accession>
<proteinExistence type="predicted"/>
<protein>
    <submittedName>
        <fullName evidence="2">Uncharacterized membrane protein YkvI</fullName>
    </submittedName>
</protein>
<feature type="transmembrane region" description="Helical" evidence="1">
    <location>
        <begin position="99"/>
        <end position="120"/>
    </location>
</feature>
<feature type="transmembrane region" description="Helical" evidence="1">
    <location>
        <begin position="289"/>
        <end position="315"/>
    </location>
</feature>
<gene>
    <name evidence="2" type="ORF">SAMN06296020_110107</name>
</gene>
<feature type="transmembrane region" description="Helical" evidence="1">
    <location>
        <begin position="354"/>
        <end position="376"/>
    </location>
</feature>
<organism evidence="2 3">
    <name type="scientific">Anoxynatronum buryatiense</name>
    <dbReference type="NCBI Taxonomy" id="489973"/>
    <lineage>
        <taxon>Bacteria</taxon>
        <taxon>Bacillati</taxon>
        <taxon>Bacillota</taxon>
        <taxon>Clostridia</taxon>
        <taxon>Eubacteriales</taxon>
        <taxon>Clostridiaceae</taxon>
        <taxon>Anoxynatronum</taxon>
    </lineage>
</organism>
<dbReference type="EMBL" id="FXUF01000010">
    <property type="protein sequence ID" value="SMP62830.1"/>
    <property type="molecule type" value="Genomic_DNA"/>
</dbReference>
<comment type="caution">
    <text evidence="2">The sequence shown here is derived from an EMBL/GenBank/DDBJ whole genome shotgun (WGS) entry which is preliminary data.</text>
</comment>
<feature type="transmembrane region" description="Helical" evidence="1">
    <location>
        <begin position="215"/>
        <end position="235"/>
    </location>
</feature>
<dbReference type="PANTHER" id="PTHR37814:SF1">
    <property type="entry name" value="MEMBRANE PROTEIN"/>
    <property type="match status" value="1"/>
</dbReference>
<dbReference type="InterPro" id="IPR038728">
    <property type="entry name" value="YkvI-like"/>
</dbReference>